<dbReference type="InterPro" id="IPR001719">
    <property type="entry name" value="AP_endonuc_2"/>
</dbReference>
<feature type="compositionally biased region" description="Acidic residues" evidence="9">
    <location>
        <begin position="513"/>
        <end position="525"/>
    </location>
</feature>
<dbReference type="PROSITE" id="PS00730">
    <property type="entry name" value="AP_NUCLEASE_F2_2"/>
    <property type="match status" value="1"/>
</dbReference>
<evidence type="ECO:0000256" key="7">
    <source>
        <dbReference type="ARBA" id="ARBA00022833"/>
    </source>
</evidence>
<dbReference type="GO" id="GO:0008081">
    <property type="term" value="F:phosphoric diester hydrolase activity"/>
    <property type="evidence" value="ECO:0007669"/>
    <property type="project" value="TreeGrafter"/>
</dbReference>
<evidence type="ECO:0000313" key="12">
    <source>
        <dbReference type="Proteomes" id="UP000504638"/>
    </source>
</evidence>
<feature type="region of interest" description="Disordered" evidence="9">
    <location>
        <begin position="1"/>
        <end position="49"/>
    </location>
</feature>
<dbReference type="RefSeq" id="XP_033532432.1">
    <property type="nucleotide sequence ID" value="XM_033679827.1"/>
</dbReference>
<dbReference type="GO" id="GO:0003677">
    <property type="term" value="F:DNA binding"/>
    <property type="evidence" value="ECO:0007669"/>
    <property type="project" value="InterPro"/>
</dbReference>
<evidence type="ECO:0000313" key="11">
    <source>
        <dbReference type="EMBL" id="KAF1810801.1"/>
    </source>
</evidence>
<dbReference type="Gene3D" id="3.20.20.150">
    <property type="entry name" value="Divalent-metal-dependent TIM barrel enzymes"/>
    <property type="match status" value="1"/>
</dbReference>
<dbReference type="GO" id="GO:0005739">
    <property type="term" value="C:mitochondrion"/>
    <property type="evidence" value="ECO:0007669"/>
    <property type="project" value="TreeGrafter"/>
</dbReference>
<dbReference type="HAMAP" id="MF_00152">
    <property type="entry name" value="Nfo"/>
    <property type="match status" value="1"/>
</dbReference>
<dbReference type="SMART" id="SM00518">
    <property type="entry name" value="AP2Ec"/>
    <property type="match status" value="1"/>
</dbReference>
<comment type="cofactor">
    <cofactor evidence="1">
        <name>Zn(2+)</name>
        <dbReference type="ChEBI" id="CHEBI:29105"/>
    </cofactor>
</comment>
<dbReference type="GeneID" id="54420397"/>
<dbReference type="OrthoDB" id="7663182at2759"/>
<evidence type="ECO:0000259" key="10">
    <source>
        <dbReference type="Pfam" id="PF01261"/>
    </source>
</evidence>
<evidence type="ECO:0000256" key="5">
    <source>
        <dbReference type="ARBA" id="ARBA00022763"/>
    </source>
</evidence>
<keyword evidence="5" id="KW-0227">DNA damage</keyword>
<gene>
    <name evidence="11 13" type="ORF">P152DRAFT_460093</name>
</gene>
<dbReference type="GO" id="GO:0003906">
    <property type="term" value="F:DNA-(apurinic or apyrimidinic site) endonuclease activity"/>
    <property type="evidence" value="ECO:0007669"/>
    <property type="project" value="TreeGrafter"/>
</dbReference>
<dbReference type="SUPFAM" id="SSF51658">
    <property type="entry name" value="Xylose isomerase-like"/>
    <property type="match status" value="1"/>
</dbReference>
<evidence type="ECO:0000256" key="3">
    <source>
        <dbReference type="ARBA" id="ARBA00021759"/>
    </source>
</evidence>
<evidence type="ECO:0000256" key="2">
    <source>
        <dbReference type="ARBA" id="ARBA00005340"/>
    </source>
</evidence>
<feature type="compositionally biased region" description="Basic and acidic residues" evidence="9">
    <location>
        <begin position="465"/>
        <end position="497"/>
    </location>
</feature>
<keyword evidence="6" id="KW-0378">Hydrolase</keyword>
<comment type="similarity">
    <text evidence="2">Belongs to the AP endonuclease 2 family.</text>
</comment>
<dbReference type="GO" id="GO:0005634">
    <property type="term" value="C:nucleus"/>
    <property type="evidence" value="ECO:0007669"/>
    <property type="project" value="TreeGrafter"/>
</dbReference>
<dbReference type="InterPro" id="IPR013022">
    <property type="entry name" value="Xyl_isomerase-like_TIM-brl"/>
</dbReference>
<dbReference type="EMBL" id="ML975164">
    <property type="protein sequence ID" value="KAF1810801.1"/>
    <property type="molecule type" value="Genomic_DNA"/>
</dbReference>
<dbReference type="PANTHER" id="PTHR21445:SF0">
    <property type="entry name" value="APURINIC-APYRIMIDINIC ENDONUCLEASE"/>
    <property type="match status" value="1"/>
</dbReference>
<evidence type="ECO:0000256" key="6">
    <source>
        <dbReference type="ARBA" id="ARBA00022801"/>
    </source>
</evidence>
<dbReference type="PROSITE" id="PS51432">
    <property type="entry name" value="AP_NUCLEASE_F2_4"/>
    <property type="match status" value="1"/>
</dbReference>
<dbReference type="NCBIfam" id="TIGR00587">
    <property type="entry name" value="nfo"/>
    <property type="match status" value="1"/>
</dbReference>
<evidence type="ECO:0000313" key="13">
    <source>
        <dbReference type="RefSeq" id="XP_033532432.1"/>
    </source>
</evidence>
<keyword evidence="11" id="KW-0456">Lyase</keyword>
<feature type="domain" description="Xylose isomerase-like TIM barrel" evidence="10">
    <location>
        <begin position="166"/>
        <end position="414"/>
    </location>
</feature>
<dbReference type="FunFam" id="3.20.20.150:FF:000001">
    <property type="entry name" value="Probable endonuclease 4"/>
    <property type="match status" value="1"/>
</dbReference>
<reference evidence="13" key="3">
    <citation type="submission" date="2025-04" db="UniProtKB">
        <authorList>
            <consortium name="RefSeq"/>
        </authorList>
    </citation>
    <scope>IDENTIFICATION</scope>
    <source>
        <strain evidence="13">CBS 781.70</strain>
    </source>
</reference>
<dbReference type="Pfam" id="PF01261">
    <property type="entry name" value="AP_endonuc_2"/>
    <property type="match status" value="1"/>
</dbReference>
<keyword evidence="4" id="KW-0479">Metal-binding</keyword>
<evidence type="ECO:0000256" key="1">
    <source>
        <dbReference type="ARBA" id="ARBA00001947"/>
    </source>
</evidence>
<name>A0A6G1FYM5_9PEZI</name>
<keyword evidence="12" id="KW-1185">Reference proteome</keyword>
<reference evidence="11 13" key="1">
    <citation type="submission" date="2020-01" db="EMBL/GenBank/DDBJ databases">
        <authorList>
            <consortium name="DOE Joint Genome Institute"/>
            <person name="Haridas S."/>
            <person name="Albert R."/>
            <person name="Binder M."/>
            <person name="Bloem J."/>
            <person name="Labutti K."/>
            <person name="Salamov A."/>
            <person name="Andreopoulos B."/>
            <person name="Baker S.E."/>
            <person name="Barry K."/>
            <person name="Bills G."/>
            <person name="Bluhm B.H."/>
            <person name="Cannon C."/>
            <person name="Castanera R."/>
            <person name="Culley D.E."/>
            <person name="Daum C."/>
            <person name="Ezra D."/>
            <person name="Gonzalez J.B."/>
            <person name="Henrissat B."/>
            <person name="Kuo A."/>
            <person name="Liang C."/>
            <person name="Lipzen A."/>
            <person name="Lutzoni F."/>
            <person name="Magnuson J."/>
            <person name="Mondo S."/>
            <person name="Nolan M."/>
            <person name="Ohm R."/>
            <person name="Pangilinan J."/>
            <person name="Park H.-J."/>
            <person name="Ramirez L."/>
            <person name="Alfaro M."/>
            <person name="Sun H."/>
            <person name="Tritt A."/>
            <person name="Yoshinaga Y."/>
            <person name="Zwiers L.-H."/>
            <person name="Turgeon B.G."/>
            <person name="Goodwin S.B."/>
            <person name="Spatafora J.W."/>
            <person name="Crous P.W."/>
            <person name="Grigoriev I.V."/>
        </authorList>
    </citation>
    <scope>NUCLEOTIDE SEQUENCE</scope>
    <source>
        <strain evidence="11 13">CBS 781.70</strain>
    </source>
</reference>
<reference evidence="13" key="2">
    <citation type="submission" date="2020-04" db="EMBL/GenBank/DDBJ databases">
        <authorList>
            <consortium name="NCBI Genome Project"/>
        </authorList>
    </citation>
    <scope>NUCLEOTIDE SEQUENCE</scope>
    <source>
        <strain evidence="13">CBS 781.70</strain>
    </source>
</reference>
<dbReference type="GO" id="GO:0008270">
    <property type="term" value="F:zinc ion binding"/>
    <property type="evidence" value="ECO:0007669"/>
    <property type="project" value="InterPro"/>
</dbReference>
<dbReference type="CDD" id="cd00019">
    <property type="entry name" value="AP2Ec"/>
    <property type="match status" value="1"/>
</dbReference>
<evidence type="ECO:0000256" key="4">
    <source>
        <dbReference type="ARBA" id="ARBA00022723"/>
    </source>
</evidence>
<dbReference type="GO" id="GO:0006284">
    <property type="term" value="P:base-excision repair"/>
    <property type="evidence" value="ECO:0007669"/>
    <property type="project" value="TreeGrafter"/>
</dbReference>
<dbReference type="InterPro" id="IPR036237">
    <property type="entry name" value="Xyl_isomerase-like_sf"/>
</dbReference>
<dbReference type="Proteomes" id="UP000504638">
    <property type="component" value="Unplaced"/>
</dbReference>
<dbReference type="GO" id="GO:0016829">
    <property type="term" value="F:lyase activity"/>
    <property type="evidence" value="ECO:0007669"/>
    <property type="project" value="UniProtKB-KW"/>
</dbReference>
<keyword evidence="7" id="KW-0862">Zinc</keyword>
<organism evidence="11">
    <name type="scientific">Eremomyces bilateralis CBS 781.70</name>
    <dbReference type="NCBI Taxonomy" id="1392243"/>
    <lineage>
        <taxon>Eukaryota</taxon>
        <taxon>Fungi</taxon>
        <taxon>Dikarya</taxon>
        <taxon>Ascomycota</taxon>
        <taxon>Pezizomycotina</taxon>
        <taxon>Dothideomycetes</taxon>
        <taxon>Dothideomycetes incertae sedis</taxon>
        <taxon>Eremomycetales</taxon>
        <taxon>Eremomycetaceae</taxon>
        <taxon>Eremomyces</taxon>
    </lineage>
</organism>
<dbReference type="AlphaFoldDB" id="A0A6G1FYM5"/>
<sequence>MSADAPEPESITSVASEEIETKHSSQSRKRKVGAEPPSRSSKRTKAAAVVDIDVKKTSVVPEKSTRTLHRSRTSIKQETPVVAEADITKEANVKKRSSRAKKTPVVQDQEAIVDEEVQPITKPKRKTKKQKEEEMPPLAARTIGSQLLIGAHVSGAGGVHNSIPNALHVGANSFALFLKSQRKWANPPLDPTIPPLFTSACSHHKYDAGVHIVPHGSYLVNLAHPDPARTKQAYESFVDDLSRCEKLGIRLYNFHPGNSAGAPDRASAIRHLAAQMNRAHQDPATGDVITLLETMAGGKNTLGSTFEDLRDIIALIEKKERVGVCLDTCHIFAAGYDVRTPDAYQSTMKRFDTIVGKEYLKAAHINDSKAPLGSARDLHANIGTGFLGLRAFWNLVNDGRFHGLPLVLETPIDVPVKAELVGGGEAESGKKKGPVKKAKAVEDKGIWAREIKLLEQLRGMDVESREFEEMETRLAAEGAAERDRVEDQVRRRDDKAAKKSAGTGRGRKKAAETETESSLDEDELD</sequence>
<accession>A0A6G1FYM5</accession>
<proteinExistence type="inferred from homology"/>
<evidence type="ECO:0000256" key="9">
    <source>
        <dbReference type="SAM" id="MobiDB-lite"/>
    </source>
</evidence>
<keyword evidence="8" id="KW-0234">DNA repair</keyword>
<dbReference type="InterPro" id="IPR018246">
    <property type="entry name" value="AP_endonuc_F2_Zn_BS"/>
</dbReference>
<evidence type="ECO:0000256" key="8">
    <source>
        <dbReference type="ARBA" id="ARBA00023204"/>
    </source>
</evidence>
<dbReference type="PANTHER" id="PTHR21445">
    <property type="entry name" value="ENDONUCLEASE IV ENDODEOXYRIBONUCLEASE IV"/>
    <property type="match status" value="1"/>
</dbReference>
<protein>
    <recommendedName>
        <fullName evidence="3">Apurinic-apyrimidinic endonuclease 1</fullName>
    </recommendedName>
</protein>
<feature type="region of interest" description="Disordered" evidence="9">
    <location>
        <begin position="465"/>
        <end position="525"/>
    </location>
</feature>